<proteinExistence type="predicted"/>
<dbReference type="Proteomes" id="UP001549207">
    <property type="component" value="Unassembled WGS sequence"/>
</dbReference>
<sequence>MLENTARPSQPPPPAAHRHVQQTDLPAEQIYTGEAVPKRRLAGCVLAVLLGGWMLAVPIAIIDLLKDVPGPRAGAVTVLVVACAVATAALGGFRFFNATDERRAVSVALVASLAAAVAAAVTSASIPGYGLLLLIPALAAGVPALVMLTRDLRRRQPDGVDQTDERASRRGEEMPGHDQ</sequence>
<organism evidence="1 2">
    <name type="scientific">Arthrobacter nitrophenolicus</name>
    <dbReference type="NCBI Taxonomy" id="683150"/>
    <lineage>
        <taxon>Bacteria</taxon>
        <taxon>Bacillati</taxon>
        <taxon>Actinomycetota</taxon>
        <taxon>Actinomycetes</taxon>
        <taxon>Micrococcales</taxon>
        <taxon>Micrococcaceae</taxon>
        <taxon>Arthrobacter</taxon>
    </lineage>
</organism>
<dbReference type="EMBL" id="JBEPNJ010000012">
    <property type="protein sequence ID" value="MET3773196.1"/>
    <property type="molecule type" value="Genomic_DNA"/>
</dbReference>
<reference evidence="1" key="1">
    <citation type="submission" date="2024-06" db="EMBL/GenBank/DDBJ databases">
        <title>Genomic Encyclopedia of Type Strains, Phase IV (KMG-IV): sequencing the most valuable type-strain genomes for metagenomic binning, comparative biology and taxonomic classification.</title>
        <authorList>
            <person name="Goeker M."/>
        </authorList>
    </citation>
    <scope>NUCLEOTIDE SEQUENCE</scope>
    <source>
        <strain evidence="1">SJCon</strain>
    </source>
</reference>
<evidence type="ECO:0000313" key="2">
    <source>
        <dbReference type="Proteomes" id="UP001549207"/>
    </source>
</evidence>
<gene>
    <name evidence="1" type="ORF">ABIC98_002856</name>
</gene>
<protein>
    <submittedName>
        <fullName evidence="1">Peptidoglycan/LPS O-acetylase OafA/YrhL</fullName>
    </submittedName>
</protein>
<comment type="caution">
    <text evidence="1">The sequence shown here is derived from an EMBL/GenBank/DDBJ whole genome shotgun (WGS) entry which is preliminary data.</text>
</comment>
<keyword evidence="2" id="KW-1185">Reference proteome</keyword>
<name>A0ACC6THG5_9MICC</name>
<evidence type="ECO:0000313" key="1">
    <source>
        <dbReference type="EMBL" id="MET3773196.1"/>
    </source>
</evidence>
<accession>A0ACC6THG5</accession>